<dbReference type="GO" id="GO:0050136">
    <property type="term" value="F:NADH dehydrogenase (quinone) (non-electrogenic) activity"/>
    <property type="evidence" value="ECO:0007669"/>
    <property type="project" value="UniProtKB-EC"/>
</dbReference>
<evidence type="ECO:0000256" key="2">
    <source>
        <dbReference type="ARBA" id="ARBA00012637"/>
    </source>
</evidence>
<keyword evidence="9" id="KW-1133">Transmembrane helix</keyword>
<organism evidence="11 12">
    <name type="scientific">Aerococcus christensenii</name>
    <dbReference type="NCBI Taxonomy" id="87541"/>
    <lineage>
        <taxon>Bacteria</taxon>
        <taxon>Bacillati</taxon>
        <taxon>Bacillota</taxon>
        <taxon>Bacilli</taxon>
        <taxon>Lactobacillales</taxon>
        <taxon>Aerococcaceae</taxon>
        <taxon>Aerococcus</taxon>
    </lineage>
</organism>
<dbReference type="PATRIC" id="fig|87541.4.peg.306"/>
<evidence type="ECO:0000256" key="8">
    <source>
        <dbReference type="SAM" id="Coils"/>
    </source>
</evidence>
<dbReference type="Gene3D" id="3.50.50.100">
    <property type="match status" value="1"/>
</dbReference>
<evidence type="ECO:0000259" key="10">
    <source>
        <dbReference type="Pfam" id="PF07992"/>
    </source>
</evidence>
<protein>
    <recommendedName>
        <fullName evidence="2">NADH:ubiquinone reductase (non-electrogenic)</fullName>
        <ecNumber evidence="2">1.6.5.9</ecNumber>
    </recommendedName>
</protein>
<keyword evidence="4" id="KW-0274">FAD</keyword>
<evidence type="ECO:0000256" key="7">
    <source>
        <dbReference type="ARBA" id="ARBA00047599"/>
    </source>
</evidence>
<name>A0A133Y3Y5_9LACT</name>
<evidence type="ECO:0000313" key="12">
    <source>
        <dbReference type="Proteomes" id="UP000070422"/>
    </source>
</evidence>
<gene>
    <name evidence="11" type="ORF">HMPREF3187_00306</name>
</gene>
<keyword evidence="9" id="KW-0812">Transmembrane</keyword>
<keyword evidence="9" id="KW-0472">Membrane</keyword>
<evidence type="ECO:0000256" key="4">
    <source>
        <dbReference type="ARBA" id="ARBA00022827"/>
    </source>
</evidence>
<reference evidence="11 12" key="1">
    <citation type="submission" date="2016-01" db="EMBL/GenBank/DDBJ databases">
        <authorList>
            <person name="Oliw E.H."/>
        </authorList>
    </citation>
    <scope>NUCLEOTIDE SEQUENCE [LARGE SCALE GENOMIC DNA]</scope>
    <source>
        <strain evidence="11 12">KA00635</strain>
    </source>
</reference>
<comment type="similarity">
    <text evidence="1">Belongs to the NADH dehydrogenase family.</text>
</comment>
<comment type="catalytic activity">
    <reaction evidence="7">
        <text>a quinone + NADH + H(+) = a quinol + NAD(+)</text>
        <dbReference type="Rhea" id="RHEA:46160"/>
        <dbReference type="ChEBI" id="CHEBI:15378"/>
        <dbReference type="ChEBI" id="CHEBI:24646"/>
        <dbReference type="ChEBI" id="CHEBI:57540"/>
        <dbReference type="ChEBI" id="CHEBI:57945"/>
        <dbReference type="ChEBI" id="CHEBI:132124"/>
        <dbReference type="EC" id="1.6.5.9"/>
    </reaction>
</comment>
<comment type="caution">
    <text evidence="11">The sequence shown here is derived from an EMBL/GenBank/DDBJ whole genome shotgun (WGS) entry which is preliminary data.</text>
</comment>
<keyword evidence="8" id="KW-0175">Coiled coil</keyword>
<dbReference type="InterPro" id="IPR023753">
    <property type="entry name" value="FAD/NAD-binding_dom"/>
</dbReference>
<evidence type="ECO:0000313" key="11">
    <source>
        <dbReference type="EMBL" id="KXB37912.1"/>
    </source>
</evidence>
<feature type="domain" description="FAD/NAD(P)-binding" evidence="10">
    <location>
        <begin position="7"/>
        <end position="330"/>
    </location>
</feature>
<dbReference type="InterPro" id="IPR045024">
    <property type="entry name" value="NDH-2"/>
</dbReference>
<accession>A0A133Y3Y5</accession>
<dbReference type="Pfam" id="PF07992">
    <property type="entry name" value="Pyr_redox_2"/>
    <property type="match status" value="1"/>
</dbReference>
<keyword evidence="3" id="KW-0285">Flavoprotein</keyword>
<dbReference type="SUPFAM" id="SSF51905">
    <property type="entry name" value="FAD/NAD(P)-binding domain"/>
    <property type="match status" value="2"/>
</dbReference>
<dbReference type="AlphaFoldDB" id="A0A133Y3Y5"/>
<dbReference type="EC" id="1.6.5.9" evidence="2"/>
<sequence length="629" mass="71158">MVYLEKRIIIVGAGFAGVSAARTLAKKYKKDLSVKITLIDKRSYMTYMTELHEVAADRVEPEAVKYDLRRIFSKLKNVHLVTDEVTDIDYDKKQVIGQDKNYSYDYLVLALGGQSNDFGIKGVGENAFSLWSIDAAEKLKEHIEKTVRKASGEADEAKRRAMLSFVVSGAGFTGVELVGELAEWMPILAKRYKLDPKEFSLYLVEAMDQILKMVTPKEQTKAWRFMEDKLGIEIITSDGIAEVTSTKAVLNSGRELPSYTTIWTAGVQGNLLAKKWGLKTARGNRVETNQYLQAKEHDDIFIAGDLVSYQDASQDGAYVPQIVQAAEQTGELVGYNISQLLSGGEMEEYTGKYDGFMVSIGSRYSVAYVYDKYHVSGFMATFMKHMSNILYFFSIRSFYNIGAYVRHEFFDMRHQRNLFRGHISHKGNVLWSVPMRLFYGAMWLYEGLTKLFGWHGVHSWFGSDIVFPFPWLKEAVSGASEAATSSASQAAPDPGIFSLNYSYGQQPKLVIEEMPRWFGSIMKFMMPNQDVALFMQKFMTLVEIAIGAALIIGAFVWLTSALTIVLVGMFCLSGMFYWVNMWFIVVALALMGGSGRAFGVDHWLQPWIGKHLDHWIYGKIKCRYNDLQE</sequence>
<dbReference type="PRINTS" id="PR00368">
    <property type="entry name" value="FADPNR"/>
</dbReference>
<dbReference type="PANTHER" id="PTHR43706">
    <property type="entry name" value="NADH DEHYDROGENASE"/>
    <property type="match status" value="1"/>
</dbReference>
<evidence type="ECO:0000256" key="3">
    <source>
        <dbReference type="ARBA" id="ARBA00022630"/>
    </source>
</evidence>
<feature type="transmembrane region" description="Helical" evidence="9">
    <location>
        <begin position="564"/>
        <end position="590"/>
    </location>
</feature>
<dbReference type="PANTHER" id="PTHR43706:SF47">
    <property type="entry name" value="EXTERNAL NADH-UBIQUINONE OXIDOREDUCTASE 1, MITOCHONDRIAL-RELATED"/>
    <property type="match status" value="1"/>
</dbReference>
<evidence type="ECO:0000256" key="6">
    <source>
        <dbReference type="ARBA" id="ARBA00023027"/>
    </source>
</evidence>
<evidence type="ECO:0000256" key="9">
    <source>
        <dbReference type="SAM" id="Phobius"/>
    </source>
</evidence>
<evidence type="ECO:0000256" key="5">
    <source>
        <dbReference type="ARBA" id="ARBA00023002"/>
    </source>
</evidence>
<dbReference type="EMBL" id="LSCQ01000017">
    <property type="protein sequence ID" value="KXB37912.1"/>
    <property type="molecule type" value="Genomic_DNA"/>
</dbReference>
<dbReference type="STRING" id="87541.AWM71_02690"/>
<keyword evidence="5" id="KW-0560">Oxidoreductase</keyword>
<dbReference type="Proteomes" id="UP000070422">
    <property type="component" value="Unassembled WGS sequence"/>
</dbReference>
<dbReference type="InterPro" id="IPR036188">
    <property type="entry name" value="FAD/NAD-bd_sf"/>
</dbReference>
<evidence type="ECO:0000256" key="1">
    <source>
        <dbReference type="ARBA" id="ARBA00005272"/>
    </source>
</evidence>
<feature type="coiled-coil region" evidence="8">
    <location>
        <begin position="133"/>
        <end position="160"/>
    </location>
</feature>
<proteinExistence type="inferred from homology"/>
<feature type="transmembrane region" description="Helical" evidence="9">
    <location>
        <begin position="538"/>
        <end position="558"/>
    </location>
</feature>
<keyword evidence="6" id="KW-0520">NAD</keyword>